<keyword evidence="1" id="KW-0812">Transmembrane</keyword>
<reference evidence="2 3" key="1">
    <citation type="journal article" date="2017" name="Appl. Environ. Microbiol.">
        <title>Parallel evolution of two clades of a major Atlantic endemic Vibrio parahaemolyticus pathogen lineage by independent acquisition of related pathogenicity islands.</title>
        <authorList>
            <person name="Xu F."/>
            <person name="Gonzalez-Escalona N."/>
            <person name="Drees K.P."/>
            <person name="Sebra R.P."/>
            <person name="Cooper V.S."/>
            <person name="Jones S.H."/>
            <person name="Whistler C.A."/>
        </authorList>
    </citation>
    <scope>NUCLEOTIDE SEQUENCE [LARGE SCALE GENOMIC DNA]</scope>
    <source>
        <strain evidence="2 3">MAVP-3</strain>
    </source>
</reference>
<keyword evidence="1" id="KW-1133">Transmembrane helix</keyword>
<evidence type="ECO:0000256" key="1">
    <source>
        <dbReference type="SAM" id="Phobius"/>
    </source>
</evidence>
<name>A0A227JIF4_VIBPH</name>
<keyword evidence="1" id="KW-0472">Membrane</keyword>
<dbReference type="AlphaFoldDB" id="A0A227JIF4"/>
<gene>
    <name evidence="2" type="ORF">CA163_00315</name>
</gene>
<sequence length="189" mass="22347">MSKVIDNELIKNKKELELKFNAMGYEAEKLINQTEKLTHEDTLFLSEYFVLECKLIDMNDYINTLIKLEQKHKKENKIAKKVIEYNLSLRRKTEKDKKKLEEYIEIHKDIYVEFLNSDENFNTFLIDFIRVDAANTYAEIVLDRIKSTTDAIFEQKNEIHKGKIKVIVGFITLVLMLKGVMMIYNSIIV</sequence>
<accession>A0A227JIF4</accession>
<comment type="caution">
    <text evidence="2">The sequence shown here is derived from an EMBL/GenBank/DDBJ whole genome shotgun (WGS) entry which is preliminary data.</text>
</comment>
<evidence type="ECO:0000313" key="2">
    <source>
        <dbReference type="EMBL" id="OXE34843.1"/>
    </source>
</evidence>
<dbReference type="RefSeq" id="WP_031841197.1">
    <property type="nucleotide sequence ID" value="NZ_CANUIC010000006.1"/>
</dbReference>
<organism evidence="2 3">
    <name type="scientific">Vibrio parahaemolyticus</name>
    <dbReference type="NCBI Taxonomy" id="670"/>
    <lineage>
        <taxon>Bacteria</taxon>
        <taxon>Pseudomonadati</taxon>
        <taxon>Pseudomonadota</taxon>
        <taxon>Gammaproteobacteria</taxon>
        <taxon>Vibrionales</taxon>
        <taxon>Vibrionaceae</taxon>
        <taxon>Vibrio</taxon>
    </lineage>
</organism>
<proteinExistence type="predicted"/>
<dbReference type="Proteomes" id="UP000214596">
    <property type="component" value="Unassembled WGS sequence"/>
</dbReference>
<dbReference type="EMBL" id="NIXT01000004">
    <property type="protein sequence ID" value="OXE34843.1"/>
    <property type="molecule type" value="Genomic_DNA"/>
</dbReference>
<feature type="transmembrane region" description="Helical" evidence="1">
    <location>
        <begin position="166"/>
        <end position="187"/>
    </location>
</feature>
<evidence type="ECO:0000313" key="3">
    <source>
        <dbReference type="Proteomes" id="UP000214596"/>
    </source>
</evidence>
<protein>
    <submittedName>
        <fullName evidence="2">Uncharacterized protein</fullName>
    </submittedName>
</protein>